<sequence length="339" mass="37279">MPAKALTESRKSIYLDWSTFVDAFRGIDAPANDPARALHDLVVRLSAGENLCFSLTHVWELLHQENPASRVAIARWLDRLDLVWVYSDNDVIKREVLHAVLDAVRGTKTPAPLPAAASFFSLFEAWDAESLGYALAHPTLADFVDVAGSAPSLMARLARFRELSVQSARRLYDDRITGLQQVDRAAMEEELDRKVRANLQVDVAEAAALLRKDPASGFHRNQSGIFVAPTDAEVAAAVNGFPDLTVLPFIFLFHRALRAMSFEIIARPSTASRAFEQQRGDLYDLTHLVGAAYADVFTCDTRTARRLDNGRDLLGRPPPITAVGGPAAVAQHIEAQVAR</sequence>
<protein>
    <submittedName>
        <fullName evidence="1">Uncharacterized protein</fullName>
    </submittedName>
</protein>
<accession>A0ABM7X475</accession>
<name>A0ABM7X475_9BACT</name>
<evidence type="ECO:0000313" key="1">
    <source>
        <dbReference type="EMBL" id="BDG06614.1"/>
    </source>
</evidence>
<reference evidence="2" key="1">
    <citation type="journal article" date="2022" name="Int. J. Syst. Evol. Microbiol.">
        <title>Anaeromyxobacter oryzae sp. nov., Anaeromyxobacter diazotrophicus sp. nov. and Anaeromyxobacter paludicola sp. nov., isolated from paddy soils.</title>
        <authorList>
            <person name="Itoh H."/>
            <person name="Xu Z."/>
            <person name="Mise K."/>
            <person name="Masuda Y."/>
            <person name="Ushijima N."/>
            <person name="Hayakawa C."/>
            <person name="Shiratori Y."/>
            <person name="Senoo K."/>
        </authorList>
    </citation>
    <scope>NUCLEOTIDE SEQUENCE [LARGE SCALE GENOMIC DNA]</scope>
    <source>
        <strain evidence="2">Red232</strain>
    </source>
</reference>
<dbReference type="RefSeq" id="WP_248357014.1">
    <property type="nucleotide sequence ID" value="NZ_AP025591.1"/>
</dbReference>
<gene>
    <name evidence="1" type="ORF">AMOR_56100</name>
</gene>
<keyword evidence="2" id="KW-1185">Reference proteome</keyword>
<organism evidence="1 2">
    <name type="scientific">Anaeromyxobacter oryzae</name>
    <dbReference type="NCBI Taxonomy" id="2918170"/>
    <lineage>
        <taxon>Bacteria</taxon>
        <taxon>Pseudomonadati</taxon>
        <taxon>Myxococcota</taxon>
        <taxon>Myxococcia</taxon>
        <taxon>Myxococcales</taxon>
        <taxon>Cystobacterineae</taxon>
        <taxon>Anaeromyxobacteraceae</taxon>
        <taxon>Anaeromyxobacter</taxon>
    </lineage>
</organism>
<dbReference type="Proteomes" id="UP001162891">
    <property type="component" value="Chromosome"/>
</dbReference>
<dbReference type="EMBL" id="AP025591">
    <property type="protein sequence ID" value="BDG06614.1"/>
    <property type="molecule type" value="Genomic_DNA"/>
</dbReference>
<evidence type="ECO:0000313" key="2">
    <source>
        <dbReference type="Proteomes" id="UP001162891"/>
    </source>
</evidence>
<proteinExistence type="predicted"/>